<proteinExistence type="predicted"/>
<dbReference type="AlphaFoldDB" id="A0A9X1VY47"/>
<dbReference type="InterPro" id="IPR050300">
    <property type="entry name" value="GDXG_lipolytic_enzyme"/>
</dbReference>
<dbReference type="PANTHER" id="PTHR48081:SF33">
    <property type="entry name" value="KYNURENINE FORMAMIDASE"/>
    <property type="match status" value="1"/>
</dbReference>
<evidence type="ECO:0000313" key="3">
    <source>
        <dbReference type="EMBL" id="MCJ0764147.1"/>
    </source>
</evidence>
<dbReference type="InterPro" id="IPR013094">
    <property type="entry name" value="AB_hydrolase_3"/>
</dbReference>
<comment type="caution">
    <text evidence="3">The sequence shown here is derived from an EMBL/GenBank/DDBJ whole genome shotgun (WGS) entry which is preliminary data.</text>
</comment>
<dbReference type="InterPro" id="IPR029058">
    <property type="entry name" value="AB_hydrolase_fold"/>
</dbReference>
<organism evidence="3 4">
    <name type="scientific">Variovorax terrae</name>
    <dbReference type="NCBI Taxonomy" id="2923278"/>
    <lineage>
        <taxon>Bacteria</taxon>
        <taxon>Pseudomonadati</taxon>
        <taxon>Pseudomonadota</taxon>
        <taxon>Betaproteobacteria</taxon>
        <taxon>Burkholderiales</taxon>
        <taxon>Comamonadaceae</taxon>
        <taxon>Variovorax</taxon>
    </lineage>
</organism>
<evidence type="ECO:0000256" key="1">
    <source>
        <dbReference type="ARBA" id="ARBA00022801"/>
    </source>
</evidence>
<name>A0A9X1VY47_9BURK</name>
<protein>
    <submittedName>
        <fullName evidence="3">Alpha/beta hydrolase</fullName>
    </submittedName>
</protein>
<gene>
    <name evidence="3" type="ORF">MMF98_13100</name>
</gene>
<dbReference type="PANTHER" id="PTHR48081">
    <property type="entry name" value="AB HYDROLASE SUPERFAMILY PROTEIN C4A8.06C"/>
    <property type="match status" value="1"/>
</dbReference>
<dbReference type="EMBL" id="JALGBI010000001">
    <property type="protein sequence ID" value="MCJ0764147.1"/>
    <property type="molecule type" value="Genomic_DNA"/>
</dbReference>
<keyword evidence="1 3" id="KW-0378">Hydrolase</keyword>
<dbReference type="Proteomes" id="UP001139447">
    <property type="component" value="Unassembled WGS sequence"/>
</dbReference>
<dbReference type="GO" id="GO:0016787">
    <property type="term" value="F:hydrolase activity"/>
    <property type="evidence" value="ECO:0007669"/>
    <property type="project" value="UniProtKB-KW"/>
</dbReference>
<dbReference type="Gene3D" id="3.40.50.1820">
    <property type="entry name" value="alpha/beta hydrolase"/>
    <property type="match status" value="1"/>
</dbReference>
<evidence type="ECO:0000259" key="2">
    <source>
        <dbReference type="Pfam" id="PF07859"/>
    </source>
</evidence>
<evidence type="ECO:0000313" key="4">
    <source>
        <dbReference type="Proteomes" id="UP001139447"/>
    </source>
</evidence>
<accession>A0A9X1VY47</accession>
<reference evidence="3" key="1">
    <citation type="submission" date="2022-03" db="EMBL/GenBank/DDBJ databases">
        <authorList>
            <person name="Woo C.Y."/>
        </authorList>
    </citation>
    <scope>NUCLEOTIDE SEQUENCE</scope>
    <source>
        <strain evidence="3">CYS-02</strain>
    </source>
</reference>
<keyword evidence="4" id="KW-1185">Reference proteome</keyword>
<dbReference type="SUPFAM" id="SSF53474">
    <property type="entry name" value="alpha/beta-Hydrolases"/>
    <property type="match status" value="1"/>
</dbReference>
<dbReference type="RefSeq" id="WP_243306714.1">
    <property type="nucleotide sequence ID" value="NZ_JALGBI010000001.1"/>
</dbReference>
<feature type="domain" description="Alpha/beta hydrolase fold-3" evidence="2">
    <location>
        <begin position="71"/>
        <end position="186"/>
    </location>
</feature>
<dbReference type="Pfam" id="PF07859">
    <property type="entry name" value="Abhydrolase_3"/>
    <property type="match status" value="1"/>
</dbReference>
<sequence length="284" mass="31288">MAAYDGDWLDCMYNNRARVPEHVESLRRWAADSAEVLRSQPRELDIRYGGGPNEHLDVFPAEGGAAGAPVLVFIHGGYWRALDKRDHSFIAPAFTREGVCVVIPNYALCPAVTIPQITLQMVRALAWTWRHVARHGGDPGRITVVGHSAGGQLAAMLLNCVWPAHAGDLPADLVKNALSISGLYDLEPLMHTPHLQSVLRLTPQQVQMASPARLPRPARGTLQAMVGGDESAEYLRQNQLIREVWGREAVPVCEVLPGLHHFSMPQTLAEPGSRLHRQALQLLR</sequence>